<comment type="caution">
    <text evidence="2">The sequence shown here is derived from an EMBL/GenBank/DDBJ whole genome shotgun (WGS) entry which is preliminary data.</text>
</comment>
<gene>
    <name evidence="2" type="ORF">SNEC2469_LOCUS1854</name>
</gene>
<dbReference type="Proteomes" id="UP000601435">
    <property type="component" value="Unassembled WGS sequence"/>
</dbReference>
<sequence length="57" mass="6204">TSLEDEEIHCLPAIGPRFREAKAIRLAVDEPIASERGLEGLVAEKNETHSQTSTDTA</sequence>
<feature type="compositionally biased region" description="Basic and acidic residues" evidence="1">
    <location>
        <begin position="36"/>
        <end position="48"/>
    </location>
</feature>
<accession>A0A812JIN5</accession>
<evidence type="ECO:0000313" key="3">
    <source>
        <dbReference type="Proteomes" id="UP000601435"/>
    </source>
</evidence>
<proteinExistence type="predicted"/>
<reference evidence="2" key="1">
    <citation type="submission" date="2021-02" db="EMBL/GenBank/DDBJ databases">
        <authorList>
            <person name="Dougan E. K."/>
            <person name="Rhodes N."/>
            <person name="Thang M."/>
            <person name="Chan C."/>
        </authorList>
    </citation>
    <scope>NUCLEOTIDE SEQUENCE</scope>
</reference>
<keyword evidence="3" id="KW-1185">Reference proteome</keyword>
<evidence type="ECO:0000256" key="1">
    <source>
        <dbReference type="SAM" id="MobiDB-lite"/>
    </source>
</evidence>
<evidence type="ECO:0000313" key="2">
    <source>
        <dbReference type="EMBL" id="CAE7207145.1"/>
    </source>
</evidence>
<dbReference type="EMBL" id="CAJNJA010006198">
    <property type="protein sequence ID" value="CAE7207145.1"/>
    <property type="molecule type" value="Genomic_DNA"/>
</dbReference>
<protein>
    <submittedName>
        <fullName evidence="2">Uncharacterized protein</fullName>
    </submittedName>
</protein>
<dbReference type="AlphaFoldDB" id="A0A812JIN5"/>
<feature type="region of interest" description="Disordered" evidence="1">
    <location>
        <begin position="35"/>
        <end position="57"/>
    </location>
</feature>
<organism evidence="2 3">
    <name type="scientific">Symbiodinium necroappetens</name>
    <dbReference type="NCBI Taxonomy" id="1628268"/>
    <lineage>
        <taxon>Eukaryota</taxon>
        <taxon>Sar</taxon>
        <taxon>Alveolata</taxon>
        <taxon>Dinophyceae</taxon>
        <taxon>Suessiales</taxon>
        <taxon>Symbiodiniaceae</taxon>
        <taxon>Symbiodinium</taxon>
    </lineage>
</organism>
<feature type="non-terminal residue" evidence="2">
    <location>
        <position position="57"/>
    </location>
</feature>
<feature type="non-terminal residue" evidence="2">
    <location>
        <position position="1"/>
    </location>
</feature>
<dbReference type="OrthoDB" id="10277646at2759"/>
<name>A0A812JIN5_9DINO</name>